<dbReference type="GO" id="GO:0003700">
    <property type="term" value="F:DNA-binding transcription factor activity"/>
    <property type="evidence" value="ECO:0007669"/>
    <property type="project" value="InterPro"/>
</dbReference>
<dbReference type="OrthoDB" id="5464689at2"/>
<feature type="domain" description="HTH araC/xylS-type" evidence="4">
    <location>
        <begin position="219"/>
        <end position="321"/>
    </location>
</feature>
<dbReference type="RefSeq" id="WP_133764690.1">
    <property type="nucleotide sequence ID" value="NZ_BAAARP010000001.1"/>
</dbReference>
<dbReference type="PROSITE" id="PS01124">
    <property type="entry name" value="HTH_ARAC_FAMILY_2"/>
    <property type="match status" value="1"/>
</dbReference>
<evidence type="ECO:0000256" key="1">
    <source>
        <dbReference type="ARBA" id="ARBA00023015"/>
    </source>
</evidence>
<dbReference type="AlphaFoldDB" id="A0A4R7FQL4"/>
<dbReference type="Gene3D" id="1.10.10.60">
    <property type="entry name" value="Homeodomain-like"/>
    <property type="match status" value="1"/>
</dbReference>
<keyword evidence="3" id="KW-0804">Transcription</keyword>
<dbReference type="InterPro" id="IPR009057">
    <property type="entry name" value="Homeodomain-like_sf"/>
</dbReference>
<dbReference type="SUPFAM" id="SSF46689">
    <property type="entry name" value="Homeodomain-like"/>
    <property type="match status" value="2"/>
</dbReference>
<comment type="caution">
    <text evidence="5">The sequence shown here is derived from an EMBL/GenBank/DDBJ whole genome shotgun (WGS) entry which is preliminary data.</text>
</comment>
<evidence type="ECO:0000256" key="2">
    <source>
        <dbReference type="ARBA" id="ARBA00023125"/>
    </source>
</evidence>
<keyword evidence="6" id="KW-1185">Reference proteome</keyword>
<dbReference type="InterPro" id="IPR050204">
    <property type="entry name" value="AraC_XylS_family_regulators"/>
</dbReference>
<sequence>MRAERSADEPLRVVTGDAELATEVFRRAFPGIGLRRAPDRPEFHFDYRRVGDGLLAVNRLRLRGAAEGRGVMTEVVGAARIRGGRFGLEYGRTTIDTAAPYLRPPGESVAMMVDVEVELIEVDPVAFALAAERLLAGSGRHVVLPSVRAAAPASPDLLPAWMRICDHVAAIAADPHAFASPLVRAGLLELVVSGLLATFPLTDERTSAAGTHVHSAAIRRALAHIDEHSAEPLTVGEIAAAARVSIRGLQSAFRRELGVTPLERLHTVRLAAAREDLLRADATAGTTVAEVAHRWGFGHAARFAARYRAVYGEAPSHTLRR</sequence>
<dbReference type="Proteomes" id="UP000295344">
    <property type="component" value="Unassembled WGS sequence"/>
</dbReference>
<evidence type="ECO:0000313" key="5">
    <source>
        <dbReference type="EMBL" id="TDS80043.1"/>
    </source>
</evidence>
<protein>
    <submittedName>
        <fullName evidence="5">AraC-like DNA-binding protein</fullName>
    </submittedName>
</protein>
<reference evidence="5 6" key="1">
    <citation type="submission" date="2019-03" db="EMBL/GenBank/DDBJ databases">
        <title>Genomic Encyclopedia of Archaeal and Bacterial Type Strains, Phase II (KMG-II): from individual species to whole genera.</title>
        <authorList>
            <person name="Goeker M."/>
        </authorList>
    </citation>
    <scope>NUCLEOTIDE SEQUENCE [LARGE SCALE GENOMIC DNA]</scope>
    <source>
        <strain evidence="5 6">DSM 24782</strain>
    </source>
</reference>
<evidence type="ECO:0000313" key="6">
    <source>
        <dbReference type="Proteomes" id="UP000295344"/>
    </source>
</evidence>
<dbReference type="GO" id="GO:0043565">
    <property type="term" value="F:sequence-specific DNA binding"/>
    <property type="evidence" value="ECO:0007669"/>
    <property type="project" value="InterPro"/>
</dbReference>
<gene>
    <name evidence="5" type="ORF">CLV52_0596</name>
</gene>
<keyword evidence="2 5" id="KW-0238">DNA-binding</keyword>
<dbReference type="EMBL" id="SOAM01000001">
    <property type="protein sequence ID" value="TDS80043.1"/>
    <property type="molecule type" value="Genomic_DNA"/>
</dbReference>
<evidence type="ECO:0000259" key="4">
    <source>
        <dbReference type="PROSITE" id="PS01124"/>
    </source>
</evidence>
<proteinExistence type="predicted"/>
<dbReference type="SMART" id="SM00342">
    <property type="entry name" value="HTH_ARAC"/>
    <property type="match status" value="1"/>
</dbReference>
<accession>A0A4R7FQL4</accession>
<evidence type="ECO:0000256" key="3">
    <source>
        <dbReference type="ARBA" id="ARBA00023163"/>
    </source>
</evidence>
<dbReference type="PANTHER" id="PTHR46796:SF12">
    <property type="entry name" value="HTH-TYPE DNA-BINDING TRANSCRIPTIONAL ACTIVATOR EUTR"/>
    <property type="match status" value="1"/>
</dbReference>
<dbReference type="Pfam" id="PF12833">
    <property type="entry name" value="HTH_18"/>
    <property type="match status" value="1"/>
</dbReference>
<name>A0A4R7FQL4_9MICO</name>
<dbReference type="PANTHER" id="PTHR46796">
    <property type="entry name" value="HTH-TYPE TRANSCRIPTIONAL ACTIVATOR RHAS-RELATED"/>
    <property type="match status" value="1"/>
</dbReference>
<organism evidence="5 6">
    <name type="scientific">Amnibacterium kyonggiense</name>
    <dbReference type="NCBI Taxonomy" id="595671"/>
    <lineage>
        <taxon>Bacteria</taxon>
        <taxon>Bacillati</taxon>
        <taxon>Actinomycetota</taxon>
        <taxon>Actinomycetes</taxon>
        <taxon>Micrococcales</taxon>
        <taxon>Microbacteriaceae</taxon>
        <taxon>Amnibacterium</taxon>
    </lineage>
</organism>
<keyword evidence="1" id="KW-0805">Transcription regulation</keyword>
<dbReference type="InterPro" id="IPR018060">
    <property type="entry name" value="HTH_AraC"/>
</dbReference>